<dbReference type="HOGENOM" id="CLU_1740282_0_0_1"/>
<dbReference type="AlphaFoldDB" id="W9XRW4"/>
<evidence type="ECO:0000256" key="2">
    <source>
        <dbReference type="ARBA" id="ARBA00022801"/>
    </source>
</evidence>
<sequence>MAHNYLLSISALAERPEYGIPVVFYDQIGSGRSTHLREKRLDEAFWKHELFIAELDNPLGIADDFDLLGQSWGAMLGAIFAIRGHRGLRRLIISNSPLTLSKHEADKTNTDPEYLQAVEYFYNLQLYRNCPFPKDLLDALARLGKMTPFT</sequence>
<dbReference type="OrthoDB" id="190201at2759"/>
<dbReference type="EMBL" id="AMGY01000007">
    <property type="protein sequence ID" value="EXJ80075.1"/>
    <property type="molecule type" value="Genomic_DNA"/>
</dbReference>
<dbReference type="GeneID" id="19172449"/>
<dbReference type="Pfam" id="PF00561">
    <property type="entry name" value="Abhydrolase_1"/>
    <property type="match status" value="1"/>
</dbReference>
<dbReference type="eggNOG" id="ENOG502S3TS">
    <property type="taxonomic scope" value="Eukaryota"/>
</dbReference>
<keyword evidence="2" id="KW-0378">Hydrolase</keyword>
<dbReference type="PRINTS" id="PR00793">
    <property type="entry name" value="PROAMNOPTASE"/>
</dbReference>
<dbReference type="InterPro" id="IPR029058">
    <property type="entry name" value="AB_hydrolase_fold"/>
</dbReference>
<evidence type="ECO:0000259" key="3">
    <source>
        <dbReference type="Pfam" id="PF00561"/>
    </source>
</evidence>
<evidence type="ECO:0000256" key="1">
    <source>
        <dbReference type="ARBA" id="ARBA00010088"/>
    </source>
</evidence>
<proteinExistence type="inferred from homology"/>
<protein>
    <recommendedName>
        <fullName evidence="3">AB hydrolase-1 domain-containing protein</fullName>
    </recommendedName>
</protein>
<gene>
    <name evidence="4" type="ORF">A1O3_08361</name>
</gene>
<dbReference type="Gene3D" id="3.40.50.1820">
    <property type="entry name" value="alpha/beta hydrolase"/>
    <property type="match status" value="1"/>
</dbReference>
<dbReference type="GO" id="GO:0008233">
    <property type="term" value="F:peptidase activity"/>
    <property type="evidence" value="ECO:0007669"/>
    <property type="project" value="InterPro"/>
</dbReference>
<dbReference type="InterPro" id="IPR000073">
    <property type="entry name" value="AB_hydrolase_1"/>
</dbReference>
<reference evidence="4 5" key="1">
    <citation type="submission" date="2013-03" db="EMBL/GenBank/DDBJ databases">
        <title>The Genome Sequence of Capronia epimyces CBS 606.96.</title>
        <authorList>
            <consortium name="The Broad Institute Genomics Platform"/>
            <person name="Cuomo C."/>
            <person name="de Hoog S."/>
            <person name="Gorbushina A."/>
            <person name="Walker B."/>
            <person name="Young S.K."/>
            <person name="Zeng Q."/>
            <person name="Gargeya S."/>
            <person name="Fitzgerald M."/>
            <person name="Haas B."/>
            <person name="Abouelleil A."/>
            <person name="Allen A.W."/>
            <person name="Alvarado L."/>
            <person name="Arachchi H.M."/>
            <person name="Berlin A.M."/>
            <person name="Chapman S.B."/>
            <person name="Gainer-Dewar J."/>
            <person name="Goldberg J."/>
            <person name="Griggs A."/>
            <person name="Gujja S."/>
            <person name="Hansen M."/>
            <person name="Howarth C."/>
            <person name="Imamovic A."/>
            <person name="Ireland A."/>
            <person name="Larimer J."/>
            <person name="McCowan C."/>
            <person name="Murphy C."/>
            <person name="Pearson M."/>
            <person name="Poon T.W."/>
            <person name="Priest M."/>
            <person name="Roberts A."/>
            <person name="Saif S."/>
            <person name="Shea T."/>
            <person name="Sisk P."/>
            <person name="Sykes S."/>
            <person name="Wortman J."/>
            <person name="Nusbaum C."/>
            <person name="Birren B."/>
        </authorList>
    </citation>
    <scope>NUCLEOTIDE SEQUENCE [LARGE SCALE GENOMIC DNA]</scope>
    <source>
        <strain evidence="4 5">CBS 606.96</strain>
    </source>
</reference>
<evidence type="ECO:0000313" key="5">
    <source>
        <dbReference type="Proteomes" id="UP000019478"/>
    </source>
</evidence>
<name>W9XRW4_9EURO</name>
<dbReference type="InterPro" id="IPR002410">
    <property type="entry name" value="Peptidase_S33"/>
</dbReference>
<dbReference type="RefSeq" id="XP_007736649.1">
    <property type="nucleotide sequence ID" value="XM_007738459.1"/>
</dbReference>
<comment type="similarity">
    <text evidence="1">Belongs to the peptidase S33 family.</text>
</comment>
<keyword evidence="5" id="KW-1185">Reference proteome</keyword>
<comment type="caution">
    <text evidence="4">The sequence shown here is derived from an EMBL/GenBank/DDBJ whole genome shotgun (WGS) entry which is preliminary data.</text>
</comment>
<dbReference type="Proteomes" id="UP000019478">
    <property type="component" value="Unassembled WGS sequence"/>
</dbReference>
<evidence type="ECO:0000313" key="4">
    <source>
        <dbReference type="EMBL" id="EXJ80075.1"/>
    </source>
</evidence>
<accession>W9XRW4</accession>
<dbReference type="SUPFAM" id="SSF53474">
    <property type="entry name" value="alpha/beta-Hydrolases"/>
    <property type="match status" value="1"/>
</dbReference>
<dbReference type="STRING" id="1182542.W9XRW4"/>
<dbReference type="GO" id="GO:0006508">
    <property type="term" value="P:proteolysis"/>
    <property type="evidence" value="ECO:0007669"/>
    <property type="project" value="InterPro"/>
</dbReference>
<feature type="domain" description="AB hydrolase-1" evidence="3">
    <location>
        <begin position="9"/>
        <end position="109"/>
    </location>
</feature>
<organism evidence="4 5">
    <name type="scientific">Capronia epimyces CBS 606.96</name>
    <dbReference type="NCBI Taxonomy" id="1182542"/>
    <lineage>
        <taxon>Eukaryota</taxon>
        <taxon>Fungi</taxon>
        <taxon>Dikarya</taxon>
        <taxon>Ascomycota</taxon>
        <taxon>Pezizomycotina</taxon>
        <taxon>Eurotiomycetes</taxon>
        <taxon>Chaetothyriomycetidae</taxon>
        <taxon>Chaetothyriales</taxon>
        <taxon>Herpotrichiellaceae</taxon>
        <taxon>Capronia</taxon>
    </lineage>
</organism>